<evidence type="ECO:0000313" key="11">
    <source>
        <dbReference type="EMBL" id="MDI1230621.1"/>
    </source>
</evidence>
<dbReference type="InterPro" id="IPR014722">
    <property type="entry name" value="Rib_uL2_dom2"/>
</dbReference>
<comment type="function">
    <text evidence="8">One of two assembly initiator proteins, it binds directly to the 5'-end of the 23S rRNA, where it nucleates assembly of the 50S subunit.</text>
</comment>
<dbReference type="InterPro" id="IPR041988">
    <property type="entry name" value="Ribosomal_uL24_KOW"/>
</dbReference>
<keyword evidence="2 8" id="KW-0699">rRNA-binding</keyword>
<dbReference type="InterPro" id="IPR005824">
    <property type="entry name" value="KOW"/>
</dbReference>
<evidence type="ECO:0000256" key="4">
    <source>
        <dbReference type="ARBA" id="ARBA00022980"/>
    </source>
</evidence>
<evidence type="ECO:0000256" key="9">
    <source>
        <dbReference type="SAM" id="MobiDB-lite"/>
    </source>
</evidence>
<protein>
    <recommendedName>
        <fullName evidence="6 8">Large ribosomal subunit protein uL24</fullName>
    </recommendedName>
</protein>
<evidence type="ECO:0000256" key="2">
    <source>
        <dbReference type="ARBA" id="ARBA00022730"/>
    </source>
</evidence>
<keyword evidence="4 8" id="KW-0689">Ribosomal protein</keyword>
<evidence type="ECO:0000256" key="1">
    <source>
        <dbReference type="ARBA" id="ARBA00010618"/>
    </source>
</evidence>
<dbReference type="Pfam" id="PF00467">
    <property type="entry name" value="KOW"/>
    <property type="match status" value="1"/>
</dbReference>
<dbReference type="GO" id="GO:0019843">
    <property type="term" value="F:rRNA binding"/>
    <property type="evidence" value="ECO:0007669"/>
    <property type="project" value="UniProtKB-UniRule"/>
</dbReference>
<evidence type="ECO:0000256" key="6">
    <source>
        <dbReference type="ARBA" id="ARBA00035206"/>
    </source>
</evidence>
<name>A0AA43TJV2_9GAMM</name>
<comment type="caution">
    <text evidence="11">The sequence shown here is derived from an EMBL/GenBank/DDBJ whole genome shotgun (WGS) entry which is preliminary data.</text>
</comment>
<dbReference type="SMART" id="SM00739">
    <property type="entry name" value="KOW"/>
    <property type="match status" value="1"/>
</dbReference>
<dbReference type="SUPFAM" id="SSF50104">
    <property type="entry name" value="Translation proteins SH3-like domain"/>
    <property type="match status" value="1"/>
</dbReference>
<keyword evidence="5 8" id="KW-0687">Ribonucleoprotein</keyword>
<organism evidence="11 12">
    <name type="scientific">Candidatus Methylobacter titanis</name>
    <dbReference type="NCBI Taxonomy" id="3053457"/>
    <lineage>
        <taxon>Bacteria</taxon>
        <taxon>Pseudomonadati</taxon>
        <taxon>Pseudomonadota</taxon>
        <taxon>Gammaproteobacteria</taxon>
        <taxon>Methylococcales</taxon>
        <taxon>Methylococcaceae</taxon>
        <taxon>Methylobacter</taxon>
    </lineage>
</organism>
<dbReference type="GO" id="GO:0003735">
    <property type="term" value="F:structural constituent of ribosome"/>
    <property type="evidence" value="ECO:0007669"/>
    <property type="project" value="InterPro"/>
</dbReference>
<keyword evidence="12" id="KW-1185">Reference proteome</keyword>
<dbReference type="InterPro" id="IPR003256">
    <property type="entry name" value="Ribosomal_uL24"/>
</dbReference>
<accession>A0AA43TJV2</accession>
<evidence type="ECO:0000256" key="8">
    <source>
        <dbReference type="HAMAP-Rule" id="MF_01326"/>
    </source>
</evidence>
<evidence type="ECO:0000259" key="10">
    <source>
        <dbReference type="SMART" id="SM00739"/>
    </source>
</evidence>
<dbReference type="GO" id="GO:1990904">
    <property type="term" value="C:ribonucleoprotein complex"/>
    <property type="evidence" value="ECO:0007669"/>
    <property type="project" value="UniProtKB-KW"/>
</dbReference>
<dbReference type="FunFam" id="2.30.30.30:FF:000004">
    <property type="entry name" value="50S ribosomal protein L24"/>
    <property type="match status" value="1"/>
</dbReference>
<dbReference type="Gene3D" id="2.30.30.30">
    <property type="match status" value="1"/>
</dbReference>
<dbReference type="PANTHER" id="PTHR12903">
    <property type="entry name" value="MITOCHONDRIAL RIBOSOMAL PROTEIN L24"/>
    <property type="match status" value="1"/>
</dbReference>
<dbReference type="NCBIfam" id="TIGR01079">
    <property type="entry name" value="rplX_bact"/>
    <property type="match status" value="1"/>
</dbReference>
<keyword evidence="3 8" id="KW-0694">RNA-binding</keyword>
<proteinExistence type="inferred from homology"/>
<comment type="function">
    <text evidence="7 8">One of the proteins that surrounds the polypeptide exit tunnel on the outside of the subunit.</text>
</comment>
<dbReference type="GO" id="GO:0006412">
    <property type="term" value="P:translation"/>
    <property type="evidence" value="ECO:0007669"/>
    <property type="project" value="UniProtKB-UniRule"/>
</dbReference>
<dbReference type="AlphaFoldDB" id="A0AA43TJV2"/>
<dbReference type="InterPro" id="IPR008991">
    <property type="entry name" value="Translation_prot_SH3-like_sf"/>
</dbReference>
<feature type="region of interest" description="Disordered" evidence="9">
    <location>
        <begin position="1"/>
        <end position="23"/>
    </location>
</feature>
<dbReference type="InterPro" id="IPR057264">
    <property type="entry name" value="Ribosomal_uL24_C"/>
</dbReference>
<comment type="similarity">
    <text evidence="1 8">Belongs to the universal ribosomal protein uL24 family.</text>
</comment>
<evidence type="ECO:0000256" key="3">
    <source>
        <dbReference type="ARBA" id="ARBA00022884"/>
    </source>
</evidence>
<reference evidence="11" key="1">
    <citation type="submission" date="2023-01" db="EMBL/GenBank/DDBJ databases">
        <title>Biogeochemical cycle of methane in antarctic sediments.</title>
        <authorList>
            <person name="Roldan D.M."/>
            <person name="Menes R.J."/>
        </authorList>
    </citation>
    <scope>NUCLEOTIDE SEQUENCE [LARGE SCALE GENOMIC DNA]</scope>
    <source>
        <strain evidence="11">K-2018 MAG008</strain>
    </source>
</reference>
<sequence>MQRIKQGDEVIVRTGKDKGKSGRVSKVLKDNKVLVEGINQVKKNQKPNPNAGVSGGIVVKDMPINISNIGLYNPETKKADRVGFKFLEDGKKVRYFKSTNEVVDV</sequence>
<dbReference type="CDD" id="cd06089">
    <property type="entry name" value="KOW_RPL26"/>
    <property type="match status" value="1"/>
</dbReference>
<dbReference type="Pfam" id="PF17136">
    <property type="entry name" value="ribosomal_L24"/>
    <property type="match status" value="1"/>
</dbReference>
<evidence type="ECO:0000256" key="7">
    <source>
        <dbReference type="ARBA" id="ARBA00058688"/>
    </source>
</evidence>
<dbReference type="HAMAP" id="MF_01326_B">
    <property type="entry name" value="Ribosomal_uL24_B"/>
    <property type="match status" value="1"/>
</dbReference>
<dbReference type="Proteomes" id="UP001160519">
    <property type="component" value="Unassembled WGS sequence"/>
</dbReference>
<evidence type="ECO:0000256" key="5">
    <source>
        <dbReference type="ARBA" id="ARBA00023274"/>
    </source>
</evidence>
<gene>
    <name evidence="8 11" type="primary">rplX</name>
    <name evidence="11" type="ORF">PSU93_05685</name>
</gene>
<dbReference type="GO" id="GO:0005840">
    <property type="term" value="C:ribosome"/>
    <property type="evidence" value="ECO:0007669"/>
    <property type="project" value="UniProtKB-KW"/>
</dbReference>
<evidence type="ECO:0000313" key="12">
    <source>
        <dbReference type="Proteomes" id="UP001160519"/>
    </source>
</evidence>
<comment type="subunit">
    <text evidence="8">Part of the 50S ribosomal subunit.</text>
</comment>
<feature type="domain" description="KOW" evidence="10">
    <location>
        <begin position="3"/>
        <end position="30"/>
    </location>
</feature>
<feature type="compositionally biased region" description="Basic and acidic residues" evidence="9">
    <location>
        <begin position="1"/>
        <end position="20"/>
    </location>
</feature>
<dbReference type="EMBL" id="JAQSDF010000011">
    <property type="protein sequence ID" value="MDI1230621.1"/>
    <property type="molecule type" value="Genomic_DNA"/>
</dbReference>